<name>A0AA88WFT3_9ASTE</name>
<dbReference type="GO" id="GO:0007034">
    <property type="term" value="P:vacuolar transport"/>
    <property type="evidence" value="ECO:0007669"/>
    <property type="project" value="TreeGrafter"/>
</dbReference>
<dbReference type="GO" id="GO:0005794">
    <property type="term" value="C:Golgi apparatus"/>
    <property type="evidence" value="ECO:0007669"/>
    <property type="project" value="TreeGrafter"/>
</dbReference>
<evidence type="ECO:0000259" key="3">
    <source>
        <dbReference type="Pfam" id="PF09758"/>
    </source>
</evidence>
<dbReference type="Proteomes" id="UP001188597">
    <property type="component" value="Unassembled WGS sequence"/>
</dbReference>
<sequence length="671" mass="75178">MWRTLWRSIDRFSLQHFKCFMEYQDAVISFPLYSEALKFAYHGEKMIQIAVRTLTLDIYNVSDDMVYQYLTTLPASNYFSDLLLTLRKKCFHLDSLVHSTEETCNYEQRKECLLESDKIVDDLYYFKDILRVGKPRLRKMVTENRQLIDYPSVAPTTAVKSEYSEIFFHLKLLIFLLGTYMSAITSFYVVSRLLQIVEEKDVVDFVASAILCKDAAELGTVYGSSLLANHLHGVKEMAFPQPQGAENSEEVGLLGRLSEYISSSSPFTCLSPGDKHIERNGLLSYISSDNPGLMLVALMLLLLLAESGDLDYRLAAILGSSETKARMLKTHDSTSQIVDRSFLGLHMPSTSYEQSSKCVLKELDGCWFDYIPDTLRDEWARCKIALEEPLQSKDPFVAIELACDQHTPSGSTVSACAWQRMVDVVKVLVLHLQLKAFLFNEELSKNPLINLKSGCLASGLANASDLSSATFGSEVGSGIPCKIAFSKYGTRDLYVIPVARGTSGKLLLVEKHPLRSKRGVVIAIAPLAGLTTFILLAFEFVVVSGKDAVASLKLLRLCHLYFLCWTCAQLKLVMHSFITLKQPKVDQNHPTWLCLRIREFHPKLDRGRSAHSPNQDADGRWTLGFSNAESCKAAQLLILEEIDKQRSSVKSLLAPLVHDIPPEDLADTSTG</sequence>
<comment type="caution">
    <text evidence="4">The sequence shown here is derived from an EMBL/GenBank/DDBJ whole genome shotgun (WGS) entry which is preliminary data.</text>
</comment>
<keyword evidence="2" id="KW-0472">Membrane</keyword>
<dbReference type="AlphaFoldDB" id="A0AA88WFT3"/>
<dbReference type="InterPro" id="IPR019155">
    <property type="entry name" value="CLEC16A/TT9_N"/>
</dbReference>
<dbReference type="PANTHER" id="PTHR21481:SF0">
    <property type="entry name" value="PROTEIN CLEC16A"/>
    <property type="match status" value="1"/>
</dbReference>
<evidence type="ECO:0000313" key="5">
    <source>
        <dbReference type="Proteomes" id="UP001188597"/>
    </source>
</evidence>
<evidence type="ECO:0000256" key="2">
    <source>
        <dbReference type="SAM" id="Phobius"/>
    </source>
</evidence>
<feature type="domain" description="FPL" evidence="3">
    <location>
        <begin position="20"/>
        <end position="59"/>
    </location>
</feature>
<keyword evidence="5" id="KW-1185">Reference proteome</keyword>
<proteinExistence type="predicted"/>
<gene>
    <name evidence="4" type="ORF">RJ639_043205</name>
</gene>
<evidence type="ECO:0000313" key="4">
    <source>
        <dbReference type="EMBL" id="KAK3024683.1"/>
    </source>
</evidence>
<keyword evidence="2" id="KW-1133">Transmembrane helix</keyword>
<keyword evidence="1" id="KW-0072">Autophagy</keyword>
<reference evidence="4" key="1">
    <citation type="submission" date="2022-12" db="EMBL/GenBank/DDBJ databases">
        <title>Draft genome assemblies for two species of Escallonia (Escalloniales).</title>
        <authorList>
            <person name="Chanderbali A."/>
            <person name="Dervinis C."/>
            <person name="Anghel I."/>
            <person name="Soltis D."/>
            <person name="Soltis P."/>
            <person name="Zapata F."/>
        </authorList>
    </citation>
    <scope>NUCLEOTIDE SEQUENCE</scope>
    <source>
        <strain evidence="4">UCBG64.0493</strain>
        <tissue evidence="4">Leaf</tissue>
    </source>
</reference>
<protein>
    <recommendedName>
        <fullName evidence="3">FPL domain-containing protein</fullName>
    </recommendedName>
</protein>
<dbReference type="GO" id="GO:0005770">
    <property type="term" value="C:late endosome"/>
    <property type="evidence" value="ECO:0007669"/>
    <property type="project" value="TreeGrafter"/>
</dbReference>
<dbReference type="GO" id="GO:0006914">
    <property type="term" value="P:autophagy"/>
    <property type="evidence" value="ECO:0007669"/>
    <property type="project" value="UniProtKB-KW"/>
</dbReference>
<keyword evidence="2" id="KW-0812">Transmembrane</keyword>
<dbReference type="Pfam" id="PF09758">
    <property type="entry name" value="FPL"/>
    <property type="match status" value="1"/>
</dbReference>
<feature type="transmembrane region" description="Helical" evidence="2">
    <location>
        <begin position="520"/>
        <end position="542"/>
    </location>
</feature>
<dbReference type="GO" id="GO:0016197">
    <property type="term" value="P:endosomal transport"/>
    <property type="evidence" value="ECO:0007669"/>
    <property type="project" value="TreeGrafter"/>
</dbReference>
<accession>A0AA88WFT3</accession>
<feature type="transmembrane region" description="Helical" evidence="2">
    <location>
        <begin position="170"/>
        <end position="190"/>
    </location>
</feature>
<dbReference type="EMBL" id="JAVXUP010000590">
    <property type="protein sequence ID" value="KAK3024683.1"/>
    <property type="molecule type" value="Genomic_DNA"/>
</dbReference>
<dbReference type="InterPro" id="IPR039272">
    <property type="entry name" value="CLEC16A/TT9"/>
</dbReference>
<evidence type="ECO:0000256" key="1">
    <source>
        <dbReference type="ARBA" id="ARBA00023006"/>
    </source>
</evidence>
<dbReference type="GO" id="GO:1901096">
    <property type="term" value="P:regulation of autophagosome maturation"/>
    <property type="evidence" value="ECO:0007669"/>
    <property type="project" value="TreeGrafter"/>
</dbReference>
<organism evidence="4 5">
    <name type="scientific">Escallonia herrerae</name>
    <dbReference type="NCBI Taxonomy" id="1293975"/>
    <lineage>
        <taxon>Eukaryota</taxon>
        <taxon>Viridiplantae</taxon>
        <taxon>Streptophyta</taxon>
        <taxon>Embryophyta</taxon>
        <taxon>Tracheophyta</taxon>
        <taxon>Spermatophyta</taxon>
        <taxon>Magnoliopsida</taxon>
        <taxon>eudicotyledons</taxon>
        <taxon>Gunneridae</taxon>
        <taxon>Pentapetalae</taxon>
        <taxon>asterids</taxon>
        <taxon>campanulids</taxon>
        <taxon>Escalloniales</taxon>
        <taxon>Escalloniaceae</taxon>
        <taxon>Escallonia</taxon>
    </lineage>
</organism>
<dbReference type="PANTHER" id="PTHR21481">
    <property type="entry name" value="PROTEIN CLEC16A"/>
    <property type="match status" value="1"/>
</dbReference>